<proteinExistence type="predicted"/>
<evidence type="ECO:0000256" key="1">
    <source>
        <dbReference type="SAM" id="MobiDB-lite"/>
    </source>
</evidence>
<dbReference type="AlphaFoldDB" id="A0A5E4CXH1"/>
<reference evidence="2" key="1">
    <citation type="submission" date="2019-04" db="EMBL/GenBank/DDBJ databases">
        <authorList>
            <person name="Alioto T."/>
            <person name="Alioto T."/>
        </authorList>
    </citation>
    <scope>NUCLEOTIDE SEQUENCE [LARGE SCALE GENOMIC DNA]</scope>
</reference>
<name>A0A5E4CXH1_MARMO</name>
<evidence type="ECO:0000313" key="2">
    <source>
        <dbReference type="EMBL" id="VTJ86496.1"/>
    </source>
</evidence>
<keyword evidence="3" id="KW-1185">Reference proteome</keyword>
<accession>A0A5E4CXH1</accession>
<dbReference type="EMBL" id="CABDUW010002358">
    <property type="protein sequence ID" value="VTJ86496.1"/>
    <property type="molecule type" value="Genomic_DNA"/>
</dbReference>
<protein>
    <submittedName>
        <fullName evidence="2">Uncharacterized protein</fullName>
    </submittedName>
</protein>
<feature type="region of interest" description="Disordered" evidence="1">
    <location>
        <begin position="1"/>
        <end position="67"/>
    </location>
</feature>
<sequence length="67" mass="7024">SLPSSIRGPEGIPGASGLREARSAQRLRRREGESEAAARAHSRAPGSAAATVVEEEEELSGAERARK</sequence>
<feature type="compositionally biased region" description="Low complexity" evidence="1">
    <location>
        <begin position="39"/>
        <end position="52"/>
    </location>
</feature>
<feature type="non-terminal residue" evidence="2">
    <location>
        <position position="1"/>
    </location>
</feature>
<comment type="caution">
    <text evidence="2">The sequence shown here is derived from an EMBL/GenBank/DDBJ whole genome shotgun (WGS) entry which is preliminary data.</text>
</comment>
<gene>
    <name evidence="2" type="ORF">MONAX_5E008158</name>
</gene>
<organism evidence="2 3">
    <name type="scientific">Marmota monax</name>
    <name type="common">Woodchuck</name>
    <dbReference type="NCBI Taxonomy" id="9995"/>
    <lineage>
        <taxon>Eukaryota</taxon>
        <taxon>Metazoa</taxon>
        <taxon>Chordata</taxon>
        <taxon>Craniata</taxon>
        <taxon>Vertebrata</taxon>
        <taxon>Euteleostomi</taxon>
        <taxon>Mammalia</taxon>
        <taxon>Eutheria</taxon>
        <taxon>Euarchontoglires</taxon>
        <taxon>Glires</taxon>
        <taxon>Rodentia</taxon>
        <taxon>Sciuromorpha</taxon>
        <taxon>Sciuridae</taxon>
        <taxon>Xerinae</taxon>
        <taxon>Marmotini</taxon>
        <taxon>Marmota</taxon>
    </lineage>
</organism>
<evidence type="ECO:0000313" key="3">
    <source>
        <dbReference type="Proteomes" id="UP000335636"/>
    </source>
</evidence>
<dbReference type="Proteomes" id="UP000335636">
    <property type="component" value="Unassembled WGS sequence"/>
</dbReference>
<feature type="non-terminal residue" evidence="2">
    <location>
        <position position="67"/>
    </location>
</feature>